<name>A0A7G8BMK3_9BACT</name>
<dbReference type="PROSITE" id="PS51318">
    <property type="entry name" value="TAT"/>
    <property type="match status" value="1"/>
</dbReference>
<accession>A0A7G8BMK3</accession>
<dbReference type="AlphaFoldDB" id="A0A7G8BMK3"/>
<protein>
    <submittedName>
        <fullName evidence="1">Ferritin-like domain-containing protein</fullName>
    </submittedName>
</protein>
<dbReference type="KEGG" id="adin:H7849_07600"/>
<organism evidence="1 2">
    <name type="scientific">Alloacidobacterium dinghuense</name>
    <dbReference type="NCBI Taxonomy" id="2763107"/>
    <lineage>
        <taxon>Bacteria</taxon>
        <taxon>Pseudomonadati</taxon>
        <taxon>Acidobacteriota</taxon>
        <taxon>Terriglobia</taxon>
        <taxon>Terriglobales</taxon>
        <taxon>Acidobacteriaceae</taxon>
        <taxon>Alloacidobacterium</taxon>
    </lineage>
</organism>
<evidence type="ECO:0000313" key="1">
    <source>
        <dbReference type="EMBL" id="QNI33773.1"/>
    </source>
</evidence>
<evidence type="ECO:0000313" key="2">
    <source>
        <dbReference type="Proteomes" id="UP000515312"/>
    </source>
</evidence>
<dbReference type="EMBL" id="CP060394">
    <property type="protein sequence ID" value="QNI33773.1"/>
    <property type="molecule type" value="Genomic_DNA"/>
</dbReference>
<dbReference type="Pfam" id="PF13668">
    <property type="entry name" value="Ferritin_2"/>
    <property type="match status" value="1"/>
</dbReference>
<dbReference type="Proteomes" id="UP000515312">
    <property type="component" value="Chromosome"/>
</dbReference>
<dbReference type="RefSeq" id="WP_186745411.1">
    <property type="nucleotide sequence ID" value="NZ_CP060394.1"/>
</dbReference>
<dbReference type="InterPro" id="IPR006311">
    <property type="entry name" value="TAT_signal"/>
</dbReference>
<reference evidence="1 2" key="1">
    <citation type="submission" date="2020-08" db="EMBL/GenBank/DDBJ databases">
        <title>Edaphobacter telluris sp. nov. and Acidobacterium dinghuensis sp. nov., two acidobacteria isolated from forest soil.</title>
        <authorList>
            <person name="Fu J."/>
            <person name="Qiu L."/>
        </authorList>
    </citation>
    <scope>NUCLEOTIDE SEQUENCE [LARGE SCALE GENOMIC DNA]</scope>
    <source>
        <strain evidence="1">4Y35</strain>
    </source>
</reference>
<sequence length="290" mass="31214">MNLSKDTEIVIPASDGSSGMSRRLFFKRATIAGATSAVALSGLVGLGAASGQEVDADARDERFGPHSLKKGDHDILVAAEVAEALAVTTYSNIINTAPFFTRLESDDQGYLMAALQEEMSHYLLEQEVTDEFTPFTSFFYPPKMFADAQTTLNTLVTLEDAFIAAYLVGVRNFSTTHLRVTAARIMGIESDHRTLARVIGPGVAAQDAGPIEMITGAQGVAESVDPPNNNGYERTLCWTNINQALAALMPFVDKTAAKKAGFDTSKSYPFEPFNPVLPNPLGEFISFKGC</sequence>
<keyword evidence="2" id="KW-1185">Reference proteome</keyword>
<gene>
    <name evidence="1" type="ORF">H7849_07600</name>
</gene>
<proteinExistence type="predicted"/>